<dbReference type="eggNOG" id="COG0510">
    <property type="taxonomic scope" value="Bacteria"/>
</dbReference>
<dbReference type="AlphaFoldDB" id="A0A073JW02"/>
<name>A0A073JW02_9BACI</name>
<comment type="caution">
    <text evidence="2">The sequence shown here is derived from an EMBL/GenBank/DDBJ whole genome shotgun (WGS) entry which is preliminary data.</text>
</comment>
<evidence type="ECO:0000313" key="3">
    <source>
        <dbReference type="Proteomes" id="UP000027822"/>
    </source>
</evidence>
<dbReference type="PANTHER" id="PTHR40086:SF1">
    <property type="entry name" value="CELL CYCLE REGULATOR CCRZ"/>
    <property type="match status" value="1"/>
</dbReference>
<proteinExistence type="predicted"/>
<evidence type="ECO:0000313" key="2">
    <source>
        <dbReference type="EMBL" id="KEK18430.1"/>
    </source>
</evidence>
<sequence length="267" mass="30952">MNKEWLEQLLGEEWKVTPAGGATGDAYIAHDGQQKLFLKRNSSPFLAVLSAEGIVPKLLWTRRLTNGDVISAQRWLPGRRLEPEDMGLERVAKLLKKIHSSEALVHMIRKLGKQPIHAKDLLEEVHSLLQKNVKENEVVQEGLHYLQQSLENMNYEHVAVCHCDVNHNNWLLSDENELFLIDWDGAVIADPALDVGMLLHWYIPREEWSNWLESYGLEMTESLLARMKWYVVAQCMLSIQWYTTKNKQAEAQYWLQYLTQLLASKSY</sequence>
<gene>
    <name evidence="2" type="ORF">BAMA_05245</name>
</gene>
<dbReference type="RefSeq" id="WP_034640904.1">
    <property type="nucleotide sequence ID" value="NZ_CBCSJC010000006.1"/>
</dbReference>
<accession>A0A073JW02</accession>
<dbReference type="InterPro" id="IPR011009">
    <property type="entry name" value="Kinase-like_dom_sf"/>
</dbReference>
<dbReference type="STRING" id="574376.BAMA_05245"/>
<organism evidence="2 3">
    <name type="scientific">Bacillus manliponensis</name>
    <dbReference type="NCBI Taxonomy" id="574376"/>
    <lineage>
        <taxon>Bacteria</taxon>
        <taxon>Bacillati</taxon>
        <taxon>Bacillota</taxon>
        <taxon>Bacilli</taxon>
        <taxon>Bacillales</taxon>
        <taxon>Bacillaceae</taxon>
        <taxon>Bacillus</taxon>
        <taxon>Bacillus cereus group</taxon>
    </lineage>
</organism>
<dbReference type="EMBL" id="JOTN01000014">
    <property type="protein sequence ID" value="KEK18430.1"/>
    <property type="molecule type" value="Genomic_DNA"/>
</dbReference>
<dbReference type="InterPro" id="IPR052077">
    <property type="entry name" value="CcrZ_PhaseVar_Mediator"/>
</dbReference>
<feature type="domain" description="Aminoglycoside phosphotransferase" evidence="1">
    <location>
        <begin position="19"/>
        <end position="217"/>
    </location>
</feature>
<reference evidence="2 3" key="1">
    <citation type="submission" date="2014-06" db="EMBL/GenBank/DDBJ databases">
        <title>Draft genome sequence of Bacillus manliponensis JCM 15802 (MCCC 1A00708).</title>
        <authorList>
            <person name="Lai Q."/>
            <person name="Liu Y."/>
            <person name="Shao Z."/>
        </authorList>
    </citation>
    <scope>NUCLEOTIDE SEQUENCE [LARGE SCALE GENOMIC DNA]</scope>
    <source>
        <strain evidence="2 3">JCM 15802</strain>
    </source>
</reference>
<evidence type="ECO:0000259" key="1">
    <source>
        <dbReference type="Pfam" id="PF01636"/>
    </source>
</evidence>
<dbReference type="Pfam" id="PF01636">
    <property type="entry name" value="APH"/>
    <property type="match status" value="1"/>
</dbReference>
<dbReference type="InterPro" id="IPR002575">
    <property type="entry name" value="Aminoglycoside_PTrfase"/>
</dbReference>
<dbReference type="Proteomes" id="UP000027822">
    <property type="component" value="Unassembled WGS sequence"/>
</dbReference>
<protein>
    <submittedName>
        <fullName evidence="2">Phosphotransferase</fullName>
    </submittedName>
</protein>
<dbReference type="Gene3D" id="3.90.1200.10">
    <property type="match status" value="1"/>
</dbReference>
<keyword evidence="2" id="KW-0808">Transferase</keyword>
<dbReference type="PANTHER" id="PTHR40086">
    <property type="entry name" value="PHOSPHOTRANSFERASE YTMP-RELATED"/>
    <property type="match status" value="1"/>
</dbReference>
<dbReference type="OrthoDB" id="3171511at2"/>
<keyword evidence="3" id="KW-1185">Reference proteome</keyword>
<dbReference type="GO" id="GO:0016740">
    <property type="term" value="F:transferase activity"/>
    <property type="evidence" value="ECO:0007669"/>
    <property type="project" value="UniProtKB-KW"/>
</dbReference>
<dbReference type="SUPFAM" id="SSF56112">
    <property type="entry name" value="Protein kinase-like (PK-like)"/>
    <property type="match status" value="1"/>
</dbReference>